<comment type="similarity">
    <text evidence="2">Belongs to the major facilitator superfamily. MFSD6 family.</text>
</comment>
<organism evidence="9 10">
    <name type="scientific">Araneus ventricosus</name>
    <name type="common">Orbweaver spider</name>
    <name type="synonym">Epeira ventricosa</name>
    <dbReference type="NCBI Taxonomy" id="182803"/>
    <lineage>
        <taxon>Eukaryota</taxon>
        <taxon>Metazoa</taxon>
        <taxon>Ecdysozoa</taxon>
        <taxon>Arthropoda</taxon>
        <taxon>Chelicerata</taxon>
        <taxon>Arachnida</taxon>
        <taxon>Araneae</taxon>
        <taxon>Araneomorphae</taxon>
        <taxon>Entelegynae</taxon>
        <taxon>Araneoidea</taxon>
        <taxon>Araneidae</taxon>
        <taxon>Araneus</taxon>
    </lineage>
</organism>
<dbReference type="Gene3D" id="1.20.1250.20">
    <property type="entry name" value="MFS general substrate transporter like domains"/>
    <property type="match status" value="2"/>
</dbReference>
<dbReference type="OrthoDB" id="6414167at2759"/>
<dbReference type="InterPro" id="IPR051717">
    <property type="entry name" value="MFS_MFSD6"/>
</dbReference>
<evidence type="ECO:0000259" key="8">
    <source>
        <dbReference type="Pfam" id="PF12832"/>
    </source>
</evidence>
<evidence type="ECO:0000256" key="7">
    <source>
        <dbReference type="SAM" id="Phobius"/>
    </source>
</evidence>
<evidence type="ECO:0000256" key="6">
    <source>
        <dbReference type="SAM" id="MobiDB-lite"/>
    </source>
</evidence>
<feature type="compositionally biased region" description="Polar residues" evidence="6">
    <location>
        <begin position="624"/>
        <end position="634"/>
    </location>
</feature>
<feature type="transmembrane region" description="Helical" evidence="7">
    <location>
        <begin position="326"/>
        <end position="346"/>
    </location>
</feature>
<dbReference type="PROSITE" id="PS51257">
    <property type="entry name" value="PROKAR_LIPOPROTEIN"/>
    <property type="match status" value="1"/>
</dbReference>
<evidence type="ECO:0000313" key="10">
    <source>
        <dbReference type="Proteomes" id="UP000499080"/>
    </source>
</evidence>
<comment type="caution">
    <text evidence="9">The sequence shown here is derived from an EMBL/GenBank/DDBJ whole genome shotgun (WGS) entry which is preliminary data.</text>
</comment>
<evidence type="ECO:0000256" key="3">
    <source>
        <dbReference type="ARBA" id="ARBA00022692"/>
    </source>
</evidence>
<reference evidence="9 10" key="1">
    <citation type="journal article" date="2019" name="Sci. Rep.">
        <title>Orb-weaving spider Araneus ventricosus genome elucidates the spidroin gene catalogue.</title>
        <authorList>
            <person name="Kono N."/>
            <person name="Nakamura H."/>
            <person name="Ohtoshi R."/>
            <person name="Moran D.A.P."/>
            <person name="Shinohara A."/>
            <person name="Yoshida Y."/>
            <person name="Fujiwara M."/>
            <person name="Mori M."/>
            <person name="Tomita M."/>
            <person name="Arakawa K."/>
        </authorList>
    </citation>
    <scope>NUCLEOTIDE SEQUENCE [LARGE SCALE GENOMIC DNA]</scope>
</reference>
<name>A0A4Y2E5X8_ARAVE</name>
<dbReference type="InterPro" id="IPR036259">
    <property type="entry name" value="MFS_trans_sf"/>
</dbReference>
<evidence type="ECO:0000256" key="2">
    <source>
        <dbReference type="ARBA" id="ARBA00005241"/>
    </source>
</evidence>
<dbReference type="PANTHER" id="PTHR16172">
    <property type="entry name" value="MAJOR FACILITATOR SUPERFAMILY DOMAIN-CONTAINING PROTEIN 6-LIKE"/>
    <property type="match status" value="1"/>
</dbReference>
<gene>
    <name evidence="9" type="ORF">AVEN_26008_1</name>
</gene>
<dbReference type="SUPFAM" id="SSF103473">
    <property type="entry name" value="MFS general substrate transporter"/>
    <property type="match status" value="1"/>
</dbReference>
<sequence>MATVYRNRQLMYLSVILFFYFASIGCLSPFLTSHMRHLGFSLSEIAFINAVSAFFSIIGPVLGGTFAERKNRYKSTTIFCILVGAMAFVALSFVPRYDKLNYKPLVDFDCDAGLRVERCVNWATCGDALDSTENLTKIKLSNCHYQCPKSGHFTSPYPLHLCFHGTDSGNICVVFDGDNQNNSLTEFESHLQSWPYVEVPAQSNETETNSSQTVEEDVPRAHVAMCNHLPLAPVIFNQKQYQGINCRPQREDCSIHCKVIFISGGKTVYPRQCEEAFGNPTTTFWSYLVLRSIGDLCLLTAICLLDAVTIWSTIDYEGCYGRMHVWAAFGMAALSPISGSLLDYYTDMDGRIDFTPPSFLASAFSVIACALIIVLPIHRQKSLQFQQAVMPTKEAKFFSGEMIIFLIIILIFGMQWSILYTFLPWLTMDIGCSATQTGLAGTLMFGFSIPFLLISKNMVRNIGKANLLVFAFLFYFTRYAGITFVSSPWWTLPFALMGSFTLCVMWIASVAYGQKLAPPGYSLIMQYLLNLVHFGLGRGLGTLTGGALISSFSQRVVFCGIAVFSAVLAFFYLTLYHVGLRQQKKGSFPAILNSTWYPLQTRYPNGDAKANQPIVGDQDDDVENSPNSRQANHK</sequence>
<accession>A0A4Y2E5X8</accession>
<evidence type="ECO:0000313" key="9">
    <source>
        <dbReference type="EMBL" id="GBM23274.1"/>
    </source>
</evidence>
<dbReference type="CDD" id="cd06174">
    <property type="entry name" value="MFS"/>
    <property type="match status" value="1"/>
</dbReference>
<keyword evidence="10" id="KW-1185">Reference proteome</keyword>
<feature type="transmembrane region" description="Helical" evidence="7">
    <location>
        <begin position="438"/>
        <end position="455"/>
    </location>
</feature>
<dbReference type="AlphaFoldDB" id="A0A4Y2E5X8"/>
<keyword evidence="4 7" id="KW-1133">Transmembrane helix</keyword>
<feature type="transmembrane region" description="Helical" evidence="7">
    <location>
        <begin position="358"/>
        <end position="377"/>
    </location>
</feature>
<dbReference type="Proteomes" id="UP000499080">
    <property type="component" value="Unassembled WGS sequence"/>
</dbReference>
<feature type="transmembrane region" description="Helical" evidence="7">
    <location>
        <begin position="12"/>
        <end position="33"/>
    </location>
</feature>
<dbReference type="PANTHER" id="PTHR16172:SF41">
    <property type="entry name" value="MAJOR FACILITATOR SUPERFAMILY DOMAIN-CONTAINING PROTEIN 6-LIKE"/>
    <property type="match status" value="1"/>
</dbReference>
<evidence type="ECO:0000256" key="1">
    <source>
        <dbReference type="ARBA" id="ARBA00004141"/>
    </source>
</evidence>
<dbReference type="InterPro" id="IPR024989">
    <property type="entry name" value="MFS_assoc_dom"/>
</dbReference>
<keyword evidence="5 7" id="KW-0472">Membrane</keyword>
<proteinExistence type="inferred from homology"/>
<feature type="domain" description="Major facilitator superfamily associated" evidence="8">
    <location>
        <begin position="11"/>
        <end position="558"/>
    </location>
</feature>
<dbReference type="GO" id="GO:0016020">
    <property type="term" value="C:membrane"/>
    <property type="evidence" value="ECO:0007669"/>
    <property type="project" value="UniProtKB-SubCell"/>
</dbReference>
<dbReference type="EMBL" id="BGPR01000495">
    <property type="protein sequence ID" value="GBM23274.1"/>
    <property type="molecule type" value="Genomic_DNA"/>
</dbReference>
<feature type="transmembrane region" description="Helical" evidence="7">
    <location>
        <begin position="467"/>
        <end position="486"/>
    </location>
</feature>
<protein>
    <recommendedName>
        <fullName evidence="8">Major facilitator superfamily associated domain-containing protein</fullName>
    </recommendedName>
</protein>
<feature type="transmembrane region" description="Helical" evidence="7">
    <location>
        <begin position="492"/>
        <end position="512"/>
    </location>
</feature>
<evidence type="ECO:0000256" key="5">
    <source>
        <dbReference type="ARBA" id="ARBA00023136"/>
    </source>
</evidence>
<evidence type="ECO:0000256" key="4">
    <source>
        <dbReference type="ARBA" id="ARBA00022989"/>
    </source>
</evidence>
<dbReference type="Pfam" id="PF12832">
    <property type="entry name" value="MFS_1_like"/>
    <property type="match status" value="1"/>
</dbReference>
<comment type="subcellular location">
    <subcellularLocation>
        <location evidence="1">Membrane</location>
        <topology evidence="1">Multi-pass membrane protein</topology>
    </subcellularLocation>
</comment>
<keyword evidence="3 7" id="KW-0812">Transmembrane</keyword>
<feature type="transmembrane region" description="Helical" evidence="7">
    <location>
        <begin position="524"/>
        <end position="549"/>
    </location>
</feature>
<feature type="transmembrane region" description="Helical" evidence="7">
    <location>
        <begin position="78"/>
        <end position="97"/>
    </location>
</feature>
<feature type="transmembrane region" description="Helical" evidence="7">
    <location>
        <begin position="45"/>
        <end position="66"/>
    </location>
</feature>
<feature type="region of interest" description="Disordered" evidence="6">
    <location>
        <begin position="607"/>
        <end position="634"/>
    </location>
</feature>
<feature type="transmembrane region" description="Helical" evidence="7">
    <location>
        <begin position="555"/>
        <end position="575"/>
    </location>
</feature>
<feature type="transmembrane region" description="Helical" evidence="7">
    <location>
        <begin position="397"/>
        <end position="418"/>
    </location>
</feature>